<dbReference type="Pfam" id="PF22020">
    <property type="entry name" value="RlmL_1st"/>
    <property type="match status" value="1"/>
</dbReference>
<dbReference type="STRING" id="573063.Metin_1016"/>
<dbReference type="PANTHER" id="PTHR14911:SF13">
    <property type="entry name" value="TRNA (GUANINE(6)-N2)-METHYLTRANSFERASE THUMP3"/>
    <property type="match status" value="1"/>
</dbReference>
<dbReference type="Pfam" id="PF02926">
    <property type="entry name" value="THUMP"/>
    <property type="match status" value="1"/>
</dbReference>
<dbReference type="InterPro" id="IPR054170">
    <property type="entry name" value="RlmL_1st"/>
</dbReference>
<organism evidence="8 9">
    <name type="scientific">Methanocaldococcus infernus (strain DSM 11812 / JCM 15783 / ME)</name>
    <dbReference type="NCBI Taxonomy" id="573063"/>
    <lineage>
        <taxon>Archaea</taxon>
        <taxon>Methanobacteriati</taxon>
        <taxon>Methanobacteriota</taxon>
        <taxon>Methanomada group</taxon>
        <taxon>Methanococci</taxon>
        <taxon>Methanococcales</taxon>
        <taxon>Methanocaldococcaceae</taxon>
        <taxon>Methanocaldococcus</taxon>
    </lineage>
</organism>
<evidence type="ECO:0000256" key="5">
    <source>
        <dbReference type="ARBA" id="ARBA00022694"/>
    </source>
</evidence>
<dbReference type="GeneID" id="9132033"/>
<dbReference type="PANTHER" id="PTHR14911">
    <property type="entry name" value="THUMP DOMAIN-CONTAINING"/>
    <property type="match status" value="1"/>
</dbReference>
<dbReference type="SUPFAM" id="SSF143437">
    <property type="entry name" value="THUMP domain-like"/>
    <property type="match status" value="1"/>
</dbReference>
<dbReference type="NCBIfam" id="NF040721">
    <property type="entry name" value="Trm14_Arch"/>
    <property type="match status" value="1"/>
</dbReference>
<dbReference type="HOGENOM" id="CLU_032119_0_0_2"/>
<dbReference type="InterPro" id="IPR004114">
    <property type="entry name" value="THUMP_dom"/>
</dbReference>
<proteinExistence type="predicted"/>
<evidence type="ECO:0000256" key="1">
    <source>
        <dbReference type="ARBA" id="ARBA00004496"/>
    </source>
</evidence>
<dbReference type="KEGG" id="mif:Metin_1016"/>
<evidence type="ECO:0000256" key="4">
    <source>
        <dbReference type="ARBA" id="ARBA00022691"/>
    </source>
</evidence>
<dbReference type="Pfam" id="PF01170">
    <property type="entry name" value="UPF0020"/>
    <property type="match status" value="1"/>
</dbReference>
<dbReference type="RefSeq" id="WP_013100419.1">
    <property type="nucleotide sequence ID" value="NC_014122.1"/>
</dbReference>
<dbReference type="CDD" id="cd02440">
    <property type="entry name" value="AdoMet_MTases"/>
    <property type="match status" value="1"/>
</dbReference>
<accession>D5VSX1</accession>
<keyword evidence="9" id="KW-1185">Reference proteome</keyword>
<dbReference type="OrthoDB" id="7080at2157"/>
<dbReference type="GO" id="GO:0005737">
    <property type="term" value="C:cytoplasm"/>
    <property type="evidence" value="ECO:0007669"/>
    <property type="project" value="UniProtKB-SubCell"/>
</dbReference>
<dbReference type="InterPro" id="IPR000241">
    <property type="entry name" value="RlmKL-like_Mtase"/>
</dbReference>
<dbReference type="InterPro" id="IPR002052">
    <property type="entry name" value="DNA_methylase_N6_adenine_CS"/>
</dbReference>
<evidence type="ECO:0000256" key="3">
    <source>
        <dbReference type="ARBA" id="ARBA00022679"/>
    </source>
</evidence>
<evidence type="ECO:0000256" key="2">
    <source>
        <dbReference type="ARBA" id="ARBA00022603"/>
    </source>
</evidence>
<gene>
    <name evidence="8" type="ordered locus">Metin_1016</name>
</gene>
<dbReference type="InterPro" id="IPR053485">
    <property type="entry name" value="tRNA_guanine-N2-MTase"/>
</dbReference>
<dbReference type="GO" id="GO:0003723">
    <property type="term" value="F:RNA binding"/>
    <property type="evidence" value="ECO:0007669"/>
    <property type="project" value="UniProtKB-UniRule"/>
</dbReference>
<reference evidence="8" key="1">
    <citation type="submission" date="2010-04" db="EMBL/GenBank/DDBJ databases">
        <title>Complete sequence of Methanocaldococcus infernus ME.</title>
        <authorList>
            <consortium name="US DOE Joint Genome Institute"/>
            <person name="Lucas S."/>
            <person name="Copeland A."/>
            <person name="Lapidus A."/>
            <person name="Cheng J.-F."/>
            <person name="Bruce D."/>
            <person name="Goodwin L."/>
            <person name="Pitluck S."/>
            <person name="Munk A.C."/>
            <person name="Detter J.C."/>
            <person name="Han C."/>
            <person name="Tapia R."/>
            <person name="Land M."/>
            <person name="Hauser L."/>
            <person name="Kyrpides N."/>
            <person name="Mikhailova N."/>
            <person name="Sieprawska-Lupa M."/>
            <person name="Whitman W.B."/>
            <person name="Woyke T."/>
        </authorList>
    </citation>
    <scope>NUCLEOTIDE SEQUENCE [LARGE SCALE GENOMIC DNA]</scope>
    <source>
        <strain evidence="8">ME</strain>
    </source>
</reference>
<feature type="domain" description="THUMP" evidence="7">
    <location>
        <begin position="44"/>
        <end position="154"/>
    </location>
</feature>
<dbReference type="Gene3D" id="3.30.2130.30">
    <property type="match status" value="1"/>
</dbReference>
<evidence type="ECO:0000256" key="6">
    <source>
        <dbReference type="PROSITE-ProRule" id="PRU00529"/>
    </source>
</evidence>
<evidence type="ECO:0000259" key="7">
    <source>
        <dbReference type="PROSITE" id="PS51165"/>
    </source>
</evidence>
<keyword evidence="5" id="KW-0819">tRNA processing</keyword>
<keyword evidence="6" id="KW-0694">RNA-binding</keyword>
<dbReference type="SUPFAM" id="SSF53335">
    <property type="entry name" value="S-adenosyl-L-methionine-dependent methyltransferases"/>
    <property type="match status" value="1"/>
</dbReference>
<dbReference type="eggNOG" id="arCOG00048">
    <property type="taxonomic scope" value="Archaea"/>
</dbReference>
<evidence type="ECO:0000313" key="9">
    <source>
        <dbReference type="Proteomes" id="UP000002061"/>
    </source>
</evidence>
<dbReference type="GO" id="GO:0016423">
    <property type="term" value="F:tRNA (guanine) methyltransferase activity"/>
    <property type="evidence" value="ECO:0007669"/>
    <property type="project" value="TreeGrafter"/>
</dbReference>
<evidence type="ECO:0000313" key="8">
    <source>
        <dbReference type="EMBL" id="ADG13674.1"/>
    </source>
</evidence>
<dbReference type="EMBL" id="CP002009">
    <property type="protein sequence ID" value="ADG13674.1"/>
    <property type="molecule type" value="Genomic_DNA"/>
</dbReference>
<dbReference type="AlphaFoldDB" id="D5VSX1"/>
<dbReference type="CDD" id="cd11715">
    <property type="entry name" value="THUMP_AdoMetMT"/>
    <property type="match status" value="1"/>
</dbReference>
<dbReference type="GO" id="GO:0030488">
    <property type="term" value="P:tRNA methylation"/>
    <property type="evidence" value="ECO:0007669"/>
    <property type="project" value="TreeGrafter"/>
</dbReference>
<dbReference type="Gene3D" id="3.40.50.150">
    <property type="entry name" value="Vaccinia Virus protein VP39"/>
    <property type="match status" value="1"/>
</dbReference>
<comment type="subcellular location">
    <subcellularLocation>
        <location evidence="1">Cytoplasm</location>
    </subcellularLocation>
</comment>
<protein>
    <submittedName>
        <fullName evidence="8">RNA methylase</fullName>
    </submittedName>
</protein>
<keyword evidence="4" id="KW-0949">S-adenosyl-L-methionine</keyword>
<dbReference type="Proteomes" id="UP000002061">
    <property type="component" value="Chromosome"/>
</dbReference>
<keyword evidence="2 8" id="KW-0489">Methyltransferase</keyword>
<keyword evidence="3" id="KW-0808">Transferase</keyword>
<dbReference type="PROSITE" id="PS51165">
    <property type="entry name" value="THUMP"/>
    <property type="match status" value="1"/>
</dbReference>
<dbReference type="PROSITE" id="PS00092">
    <property type="entry name" value="N6_MTASE"/>
    <property type="match status" value="1"/>
</dbReference>
<dbReference type="SMART" id="SM00981">
    <property type="entry name" value="THUMP"/>
    <property type="match status" value="1"/>
</dbReference>
<sequence>MELYSTLSPGLEKIAKEEIESLGGKVKEIREERGRVFFEGDLKVMAKLNYFSRTLERINILLYRGEVESLEDIYEVIYNLDWTFIDENKSFAIRPLRVGSHNFTSIDIGRVAGEALIKSYLRDKNVRLKVNLDEPDVIVRVELIHNELLVGLDTTGDIALDKRGYRVYNHLAHLNSTIAASLIYLGNFREYESLLDPMCGSATILIEGALIRRNIPPGIFRERKYGFSFLNLFGRELLEDVKREVNINYEKYLIYGIDKNPKFLEGAKRNLESAMVDDTVNLILGDATKIDKIFNEVDLVVVNPPYGIRLGKKRLLRELYNNFLLSVKRVMHGNSRVICITAETKLFEEAIAKADLTVKEKFNVKFGGLSTKVYYLTL</sequence>
<dbReference type="InterPro" id="IPR029063">
    <property type="entry name" value="SAM-dependent_MTases_sf"/>
</dbReference>
<name>D5VSX1_METIM</name>